<dbReference type="STRING" id="75743.A0A401QMA0"/>
<dbReference type="GO" id="GO:0006435">
    <property type="term" value="P:threonyl-tRNA aminoacylation"/>
    <property type="evidence" value="ECO:0007669"/>
    <property type="project" value="TreeGrafter"/>
</dbReference>
<reference evidence="2 3" key="1">
    <citation type="journal article" date="2018" name="Nat. Ecol. Evol.">
        <title>Shark genomes provide insights into elasmobranch evolution and the origin of vertebrates.</title>
        <authorList>
            <person name="Hara Y"/>
            <person name="Yamaguchi K"/>
            <person name="Onimaru K"/>
            <person name="Kadota M"/>
            <person name="Koyanagi M"/>
            <person name="Keeley SD"/>
            <person name="Tatsumi K"/>
            <person name="Tanaka K"/>
            <person name="Motone F"/>
            <person name="Kageyama Y"/>
            <person name="Nozu R"/>
            <person name="Adachi N"/>
            <person name="Nishimura O"/>
            <person name="Nakagawa R"/>
            <person name="Tanegashima C"/>
            <person name="Kiyatake I"/>
            <person name="Matsumoto R"/>
            <person name="Murakumo K"/>
            <person name="Nishida K"/>
            <person name="Terakita A"/>
            <person name="Kuratani S"/>
            <person name="Sato K"/>
            <person name="Hyodo S Kuraku.S."/>
        </authorList>
    </citation>
    <scope>NUCLEOTIDE SEQUENCE [LARGE SCALE GENOMIC DNA]</scope>
</reference>
<protein>
    <submittedName>
        <fullName evidence="2">Uncharacterized protein</fullName>
    </submittedName>
</protein>
<keyword evidence="3" id="KW-1185">Reference proteome</keyword>
<dbReference type="AlphaFoldDB" id="A0A401QMA0"/>
<feature type="non-terminal residue" evidence="2">
    <location>
        <position position="1"/>
    </location>
</feature>
<organism evidence="2 3">
    <name type="scientific">Scyliorhinus torazame</name>
    <name type="common">Cloudy catshark</name>
    <name type="synonym">Catulus torazame</name>
    <dbReference type="NCBI Taxonomy" id="75743"/>
    <lineage>
        <taxon>Eukaryota</taxon>
        <taxon>Metazoa</taxon>
        <taxon>Chordata</taxon>
        <taxon>Craniata</taxon>
        <taxon>Vertebrata</taxon>
        <taxon>Chondrichthyes</taxon>
        <taxon>Elasmobranchii</taxon>
        <taxon>Galeomorphii</taxon>
        <taxon>Galeoidea</taxon>
        <taxon>Carcharhiniformes</taxon>
        <taxon>Scyliorhinidae</taxon>
        <taxon>Scyliorhinus</taxon>
    </lineage>
</organism>
<dbReference type="GO" id="GO:0005739">
    <property type="term" value="C:mitochondrion"/>
    <property type="evidence" value="ECO:0007669"/>
    <property type="project" value="TreeGrafter"/>
</dbReference>
<evidence type="ECO:0000256" key="1">
    <source>
        <dbReference type="ARBA" id="ARBA00022917"/>
    </source>
</evidence>
<dbReference type="Gene3D" id="3.30.930.10">
    <property type="entry name" value="Bira Bifunctional Protein, Domain 2"/>
    <property type="match status" value="1"/>
</dbReference>
<evidence type="ECO:0000313" key="3">
    <source>
        <dbReference type="Proteomes" id="UP000288216"/>
    </source>
</evidence>
<gene>
    <name evidence="2" type="ORF">scyTo_0027207</name>
</gene>
<dbReference type="Proteomes" id="UP000288216">
    <property type="component" value="Unassembled WGS sequence"/>
</dbReference>
<dbReference type="EMBL" id="BFAA01302739">
    <property type="protein sequence ID" value="GCB86509.1"/>
    <property type="molecule type" value="Genomic_DNA"/>
</dbReference>
<sequence length="63" mass="7211">IEEEIQGCLVFLRSVYGVFGFSFQLNLSKRTEVFLGDVNLWNQAEKASDNWTVQVDVGKPSDW</sequence>
<keyword evidence="1" id="KW-0648">Protein biosynthesis</keyword>
<accession>A0A401QMA0</accession>
<dbReference type="InterPro" id="IPR045864">
    <property type="entry name" value="aa-tRNA-synth_II/BPL/LPL"/>
</dbReference>
<dbReference type="GO" id="GO:0004829">
    <property type="term" value="F:threonine-tRNA ligase activity"/>
    <property type="evidence" value="ECO:0007669"/>
    <property type="project" value="TreeGrafter"/>
</dbReference>
<dbReference type="PANTHER" id="PTHR11451:SF46">
    <property type="entry name" value="THREONINE--TRNA LIGASE"/>
    <property type="match status" value="1"/>
</dbReference>
<dbReference type="PANTHER" id="PTHR11451">
    <property type="entry name" value="THREONINE-TRNA LIGASE"/>
    <property type="match status" value="1"/>
</dbReference>
<proteinExistence type="predicted"/>
<name>A0A401QMA0_SCYTO</name>
<evidence type="ECO:0000313" key="2">
    <source>
        <dbReference type="EMBL" id="GCB86509.1"/>
    </source>
</evidence>
<comment type="caution">
    <text evidence="2">The sequence shown here is derived from an EMBL/GenBank/DDBJ whole genome shotgun (WGS) entry which is preliminary data.</text>
</comment>
<dbReference type="OrthoDB" id="5423599at2759"/>